<evidence type="ECO:0000256" key="1">
    <source>
        <dbReference type="SAM" id="MobiDB-lite"/>
    </source>
</evidence>
<gene>
    <name evidence="2" type="ORF">R1flu_015698</name>
</gene>
<keyword evidence="3" id="KW-1185">Reference proteome</keyword>
<evidence type="ECO:0008006" key="4">
    <source>
        <dbReference type="Google" id="ProtNLM"/>
    </source>
</evidence>
<proteinExistence type="predicted"/>
<dbReference type="EMBL" id="JBHFFA010000004">
    <property type="protein sequence ID" value="KAL2631012.1"/>
    <property type="molecule type" value="Genomic_DNA"/>
</dbReference>
<dbReference type="AlphaFoldDB" id="A0ABD1YNJ9"/>
<feature type="region of interest" description="Disordered" evidence="1">
    <location>
        <begin position="261"/>
        <end position="352"/>
    </location>
</feature>
<reference evidence="2 3" key="1">
    <citation type="submission" date="2024-09" db="EMBL/GenBank/DDBJ databases">
        <title>Chromosome-scale assembly of Riccia fluitans.</title>
        <authorList>
            <person name="Paukszto L."/>
            <person name="Sawicki J."/>
            <person name="Karawczyk K."/>
            <person name="Piernik-Szablinska J."/>
            <person name="Szczecinska M."/>
            <person name="Mazdziarz M."/>
        </authorList>
    </citation>
    <scope>NUCLEOTIDE SEQUENCE [LARGE SCALE GENOMIC DNA]</scope>
    <source>
        <strain evidence="2">Rf_01</strain>
        <tissue evidence="2">Aerial parts of the thallus</tissue>
    </source>
</reference>
<protein>
    <recommendedName>
        <fullName evidence="4">PH domain-containing protein</fullName>
    </recommendedName>
</protein>
<feature type="compositionally biased region" description="Polar residues" evidence="1">
    <location>
        <begin position="300"/>
        <end position="312"/>
    </location>
</feature>
<comment type="caution">
    <text evidence="2">The sequence shown here is derived from an EMBL/GenBank/DDBJ whole genome shotgun (WGS) entry which is preliminary data.</text>
</comment>
<evidence type="ECO:0000313" key="2">
    <source>
        <dbReference type="EMBL" id="KAL2631012.1"/>
    </source>
</evidence>
<feature type="compositionally biased region" description="Basic residues" evidence="1">
    <location>
        <begin position="343"/>
        <end position="352"/>
    </location>
</feature>
<evidence type="ECO:0000313" key="3">
    <source>
        <dbReference type="Proteomes" id="UP001605036"/>
    </source>
</evidence>
<sequence>MEPLERIALFDREAALTPSSRPAWMRVMKRQTAFVRYPAPKPDKLSSLEFWALDHHGILPYYMRMQVDAVPSTIFFSTIGNSWTQRSEGGRIEQLVLRGVNGREVVVTPALIRRAFGLSEEAVIDEQNGVSHPNLTAMHFHEVDEKGVRDYFKLTKDNQDLYIWVRTLARGLTVVVREYVLKFDKGQDQGVVTVDWAPALIQIVWESRTRLFGSPLNCSAAWEELDQHTCDPEQAEVLRSVHMKEAVAKDSLYDQLKLINAPQQDTTPQDTPRQEGQQQKRGRGSARPTASEAPPASRVTRGTQPPQGTSGLPRTGHARTVKQFGRTSAEKGTPERTPGTSSNHRKAGGTGH</sequence>
<organism evidence="2 3">
    <name type="scientific">Riccia fluitans</name>
    <dbReference type="NCBI Taxonomy" id="41844"/>
    <lineage>
        <taxon>Eukaryota</taxon>
        <taxon>Viridiplantae</taxon>
        <taxon>Streptophyta</taxon>
        <taxon>Embryophyta</taxon>
        <taxon>Marchantiophyta</taxon>
        <taxon>Marchantiopsida</taxon>
        <taxon>Marchantiidae</taxon>
        <taxon>Marchantiales</taxon>
        <taxon>Ricciaceae</taxon>
        <taxon>Riccia</taxon>
    </lineage>
</organism>
<feature type="compositionally biased region" description="Low complexity" evidence="1">
    <location>
        <begin position="262"/>
        <end position="279"/>
    </location>
</feature>
<dbReference type="Proteomes" id="UP001605036">
    <property type="component" value="Unassembled WGS sequence"/>
</dbReference>
<accession>A0ABD1YNJ9</accession>
<name>A0ABD1YNJ9_9MARC</name>